<feature type="non-terminal residue" evidence="1">
    <location>
        <position position="99"/>
    </location>
</feature>
<gene>
    <name evidence="1" type="ORF">FCALED_LOCUS8812</name>
</gene>
<evidence type="ECO:0000313" key="1">
    <source>
        <dbReference type="EMBL" id="CAG8605751.1"/>
    </source>
</evidence>
<keyword evidence="2" id="KW-1185">Reference proteome</keyword>
<evidence type="ECO:0000313" key="2">
    <source>
        <dbReference type="Proteomes" id="UP000789570"/>
    </source>
</evidence>
<protein>
    <submittedName>
        <fullName evidence="1">9683_t:CDS:1</fullName>
    </submittedName>
</protein>
<sequence>TQIKPANQKELEKAILTLNNEGKPEVEMKPYPAYIYDPEKTRNSWLNYTSMMRHNYFNINYDKNLQTFIESDKYVSGAFSTDKSDRITNAIYSWTLELV</sequence>
<proteinExistence type="predicted"/>
<dbReference type="AlphaFoldDB" id="A0A9N9CJQ5"/>
<dbReference type="Proteomes" id="UP000789570">
    <property type="component" value="Unassembled WGS sequence"/>
</dbReference>
<organism evidence="1 2">
    <name type="scientific">Funneliformis caledonium</name>
    <dbReference type="NCBI Taxonomy" id="1117310"/>
    <lineage>
        <taxon>Eukaryota</taxon>
        <taxon>Fungi</taxon>
        <taxon>Fungi incertae sedis</taxon>
        <taxon>Mucoromycota</taxon>
        <taxon>Glomeromycotina</taxon>
        <taxon>Glomeromycetes</taxon>
        <taxon>Glomerales</taxon>
        <taxon>Glomeraceae</taxon>
        <taxon>Funneliformis</taxon>
    </lineage>
</organism>
<reference evidence="1" key="1">
    <citation type="submission" date="2021-06" db="EMBL/GenBank/DDBJ databases">
        <authorList>
            <person name="Kallberg Y."/>
            <person name="Tangrot J."/>
            <person name="Rosling A."/>
        </authorList>
    </citation>
    <scope>NUCLEOTIDE SEQUENCE</scope>
    <source>
        <strain evidence="1">UK204</strain>
    </source>
</reference>
<accession>A0A9N9CJQ5</accession>
<name>A0A9N9CJQ5_9GLOM</name>
<dbReference type="EMBL" id="CAJVPQ010002703">
    <property type="protein sequence ID" value="CAG8605751.1"/>
    <property type="molecule type" value="Genomic_DNA"/>
</dbReference>
<comment type="caution">
    <text evidence="1">The sequence shown here is derived from an EMBL/GenBank/DDBJ whole genome shotgun (WGS) entry which is preliminary data.</text>
</comment>